<accession>A0A0F8ZA03</accession>
<protein>
    <submittedName>
        <fullName evidence="2">Uncharacterized protein</fullName>
    </submittedName>
</protein>
<dbReference type="AlphaFoldDB" id="A0A0F8ZA03"/>
<name>A0A0F8ZA03_9ZZZZ</name>
<keyword evidence="1" id="KW-1133">Transmembrane helix</keyword>
<gene>
    <name evidence="2" type="ORF">LCGC14_2995780</name>
</gene>
<feature type="transmembrane region" description="Helical" evidence="1">
    <location>
        <begin position="36"/>
        <end position="55"/>
    </location>
</feature>
<feature type="transmembrane region" description="Helical" evidence="1">
    <location>
        <begin position="67"/>
        <end position="85"/>
    </location>
</feature>
<evidence type="ECO:0000256" key="1">
    <source>
        <dbReference type="SAM" id="Phobius"/>
    </source>
</evidence>
<keyword evidence="1" id="KW-0812">Transmembrane</keyword>
<proteinExistence type="predicted"/>
<sequence length="91" mass="9446">MEESFLIIVSVLLGLLGVPFVTWVKGKLNVSEGKALLIAGAVAAALGAAQLFAAGQLGLADFSLDNLAVTFGLIYASANIFFQVLKYGKAE</sequence>
<feature type="transmembrane region" description="Helical" evidence="1">
    <location>
        <begin position="6"/>
        <end position="24"/>
    </location>
</feature>
<comment type="caution">
    <text evidence="2">The sequence shown here is derived from an EMBL/GenBank/DDBJ whole genome shotgun (WGS) entry which is preliminary data.</text>
</comment>
<evidence type="ECO:0000313" key="2">
    <source>
        <dbReference type="EMBL" id="KKK63289.1"/>
    </source>
</evidence>
<dbReference type="EMBL" id="LAZR01061585">
    <property type="protein sequence ID" value="KKK63289.1"/>
    <property type="molecule type" value="Genomic_DNA"/>
</dbReference>
<organism evidence="2">
    <name type="scientific">marine sediment metagenome</name>
    <dbReference type="NCBI Taxonomy" id="412755"/>
    <lineage>
        <taxon>unclassified sequences</taxon>
        <taxon>metagenomes</taxon>
        <taxon>ecological metagenomes</taxon>
    </lineage>
</organism>
<keyword evidence="1" id="KW-0472">Membrane</keyword>
<reference evidence="2" key="1">
    <citation type="journal article" date="2015" name="Nature">
        <title>Complex archaea that bridge the gap between prokaryotes and eukaryotes.</title>
        <authorList>
            <person name="Spang A."/>
            <person name="Saw J.H."/>
            <person name="Jorgensen S.L."/>
            <person name="Zaremba-Niedzwiedzka K."/>
            <person name="Martijn J."/>
            <person name="Lind A.E."/>
            <person name="van Eijk R."/>
            <person name="Schleper C."/>
            <person name="Guy L."/>
            <person name="Ettema T.J."/>
        </authorList>
    </citation>
    <scope>NUCLEOTIDE SEQUENCE</scope>
</reference>